<evidence type="ECO:0000313" key="3">
    <source>
        <dbReference type="Proteomes" id="UP000619545"/>
    </source>
</evidence>
<comment type="caution">
    <text evidence="2">The sequence shown here is derived from an EMBL/GenBank/DDBJ whole genome shotgun (WGS) entry which is preliminary data.</text>
</comment>
<keyword evidence="1" id="KW-0472">Membrane</keyword>
<keyword evidence="1" id="KW-0812">Transmembrane</keyword>
<dbReference type="EMBL" id="DUJS01000004">
    <property type="protein sequence ID" value="HII70371.1"/>
    <property type="molecule type" value="Genomic_DNA"/>
</dbReference>
<organism evidence="2 3">
    <name type="scientific">Methanopyrus kandleri</name>
    <dbReference type="NCBI Taxonomy" id="2320"/>
    <lineage>
        <taxon>Archaea</taxon>
        <taxon>Methanobacteriati</taxon>
        <taxon>Methanobacteriota</taxon>
        <taxon>Methanomada group</taxon>
        <taxon>Methanopyri</taxon>
        <taxon>Methanopyrales</taxon>
        <taxon>Methanopyraceae</taxon>
        <taxon>Methanopyrus</taxon>
    </lineage>
</organism>
<evidence type="ECO:0000313" key="2">
    <source>
        <dbReference type="EMBL" id="HII70371.1"/>
    </source>
</evidence>
<reference evidence="2" key="1">
    <citation type="journal article" date="2020" name="bioRxiv">
        <title>A rank-normalized archaeal taxonomy based on genome phylogeny resolves widespread incomplete and uneven classifications.</title>
        <authorList>
            <person name="Rinke C."/>
            <person name="Chuvochina M."/>
            <person name="Mussig A.J."/>
            <person name="Chaumeil P.-A."/>
            <person name="Waite D.W."/>
            <person name="Whitman W.B."/>
            <person name="Parks D.H."/>
            <person name="Hugenholtz P."/>
        </authorList>
    </citation>
    <scope>NUCLEOTIDE SEQUENCE</scope>
    <source>
        <strain evidence="2">UBA8853</strain>
    </source>
</reference>
<gene>
    <name evidence="2" type="ORF">HA336_03970</name>
</gene>
<dbReference type="GeneID" id="1477772"/>
<keyword evidence="1" id="KW-1133">Transmembrane helix</keyword>
<name>A0A832WRN6_9EURY</name>
<evidence type="ECO:0000256" key="1">
    <source>
        <dbReference type="SAM" id="Phobius"/>
    </source>
</evidence>
<sequence length="67" mass="7556">MRWVPVVAVLVADMTLVWADVARPWLVDRYHGVFSALTILAIALTIFVLGWALSPRGDRDRTPFLGY</sequence>
<dbReference type="AlphaFoldDB" id="A0A832WRN6"/>
<proteinExistence type="predicted"/>
<feature type="transmembrane region" description="Helical" evidence="1">
    <location>
        <begin position="29"/>
        <end position="53"/>
    </location>
</feature>
<protein>
    <submittedName>
        <fullName evidence="2">Uncharacterized protein</fullName>
    </submittedName>
</protein>
<dbReference type="Proteomes" id="UP000619545">
    <property type="component" value="Unassembled WGS sequence"/>
</dbReference>
<accession>A0A832WRN6</accession>
<dbReference type="RefSeq" id="WP_011018839.1">
    <property type="nucleotide sequence ID" value="NZ_DUJS01000004.1"/>
</dbReference>